<dbReference type="STRING" id="158441.A0A226EPU9"/>
<comment type="subcellular location">
    <subcellularLocation>
        <location evidence="1">Nucleus</location>
    </subcellularLocation>
</comment>
<feature type="domain" description="BHLH" evidence="6">
    <location>
        <begin position="107"/>
        <end position="159"/>
    </location>
</feature>
<feature type="region of interest" description="Disordered" evidence="5">
    <location>
        <begin position="1"/>
        <end position="82"/>
    </location>
</feature>
<gene>
    <name evidence="7" type="ORF">Fcan01_06350</name>
</gene>
<evidence type="ECO:0000256" key="1">
    <source>
        <dbReference type="ARBA" id="ARBA00004123"/>
    </source>
</evidence>
<accession>A0A226EPU9</accession>
<feature type="region of interest" description="Disordered" evidence="5">
    <location>
        <begin position="206"/>
        <end position="273"/>
    </location>
</feature>
<dbReference type="Proteomes" id="UP000198287">
    <property type="component" value="Unassembled WGS sequence"/>
</dbReference>
<feature type="compositionally biased region" description="Polar residues" evidence="5">
    <location>
        <begin position="1"/>
        <end position="18"/>
    </location>
</feature>
<proteinExistence type="predicted"/>
<dbReference type="Pfam" id="PF00010">
    <property type="entry name" value="HLH"/>
    <property type="match status" value="1"/>
</dbReference>
<keyword evidence="2" id="KW-0524">Neurogenesis</keyword>
<dbReference type="InterPro" id="IPR050283">
    <property type="entry name" value="E-box_TF_Regulators"/>
</dbReference>
<dbReference type="CDD" id="cd11418">
    <property type="entry name" value="bHLH_TS_ASCL"/>
    <property type="match status" value="1"/>
</dbReference>
<feature type="compositionally biased region" description="Low complexity" evidence="5">
    <location>
        <begin position="44"/>
        <end position="76"/>
    </location>
</feature>
<dbReference type="InterPro" id="IPR036638">
    <property type="entry name" value="HLH_DNA-bd_sf"/>
</dbReference>
<evidence type="ECO:0000313" key="8">
    <source>
        <dbReference type="Proteomes" id="UP000198287"/>
    </source>
</evidence>
<dbReference type="GO" id="GO:0007399">
    <property type="term" value="P:nervous system development"/>
    <property type="evidence" value="ECO:0007669"/>
    <property type="project" value="UniProtKB-KW"/>
</dbReference>
<organism evidence="7 8">
    <name type="scientific">Folsomia candida</name>
    <name type="common">Springtail</name>
    <dbReference type="NCBI Taxonomy" id="158441"/>
    <lineage>
        <taxon>Eukaryota</taxon>
        <taxon>Metazoa</taxon>
        <taxon>Ecdysozoa</taxon>
        <taxon>Arthropoda</taxon>
        <taxon>Hexapoda</taxon>
        <taxon>Collembola</taxon>
        <taxon>Entomobryomorpha</taxon>
        <taxon>Isotomoidea</taxon>
        <taxon>Isotomidae</taxon>
        <taxon>Proisotominae</taxon>
        <taxon>Folsomia</taxon>
    </lineage>
</organism>
<protein>
    <submittedName>
        <fullName evidence="7">Achaete-scute complex protein T3</fullName>
    </submittedName>
</protein>
<evidence type="ECO:0000256" key="2">
    <source>
        <dbReference type="ARBA" id="ARBA00022902"/>
    </source>
</evidence>
<dbReference type="GO" id="GO:0000981">
    <property type="term" value="F:DNA-binding transcription factor activity, RNA polymerase II-specific"/>
    <property type="evidence" value="ECO:0007669"/>
    <property type="project" value="TreeGrafter"/>
</dbReference>
<evidence type="ECO:0000256" key="5">
    <source>
        <dbReference type="SAM" id="MobiDB-lite"/>
    </source>
</evidence>
<dbReference type="GO" id="GO:0000977">
    <property type="term" value="F:RNA polymerase II transcription regulatory region sequence-specific DNA binding"/>
    <property type="evidence" value="ECO:0007669"/>
    <property type="project" value="TreeGrafter"/>
</dbReference>
<dbReference type="Gene3D" id="4.10.280.10">
    <property type="entry name" value="Helix-loop-helix DNA-binding domain"/>
    <property type="match status" value="1"/>
</dbReference>
<dbReference type="PANTHER" id="PTHR23349:SF108">
    <property type="entry name" value="BHLH DOMAIN-CONTAINING PROTEIN"/>
    <property type="match status" value="1"/>
</dbReference>
<evidence type="ECO:0000259" key="6">
    <source>
        <dbReference type="PROSITE" id="PS50888"/>
    </source>
</evidence>
<dbReference type="OMA" id="NYEPMSP"/>
<dbReference type="GO" id="GO:0005634">
    <property type="term" value="C:nucleus"/>
    <property type="evidence" value="ECO:0007669"/>
    <property type="project" value="UniProtKB-SubCell"/>
</dbReference>
<evidence type="ECO:0000256" key="4">
    <source>
        <dbReference type="ARBA" id="ARBA00023242"/>
    </source>
</evidence>
<sequence length="287" mass="31108">MFDMATVTTNLTNLNSPMGQGQGGGGLHPIMTPQSGIKYEMHSPSHSPMSTPTPSSTPNSTISSSHGKSLSGSNASNKDSNELFGSKCKRKINFSHLGIPKGHHQPATVQRRNARERNRVKQVNNGFAALKQHIPLTHRAKKMSKVETLRCAVEYIRDLKDMLDINGALLTSPGSSHSESDSDQGVRAAQFGQAFVEAFSHSQQFFSGESNNGTTTVPAGSHQLSPSSSEDPSSPSYASEASSYITSSNANTNANNNNNMQYDYENYEPVSPEDEELLDAISWWQQS</sequence>
<keyword evidence="3" id="KW-0238">DNA-binding</keyword>
<keyword evidence="4" id="KW-0539">Nucleus</keyword>
<reference evidence="7 8" key="1">
    <citation type="submission" date="2015-12" db="EMBL/GenBank/DDBJ databases">
        <title>The genome of Folsomia candida.</title>
        <authorList>
            <person name="Faddeeva A."/>
            <person name="Derks M.F."/>
            <person name="Anvar Y."/>
            <person name="Smit S."/>
            <person name="Van Straalen N."/>
            <person name="Roelofs D."/>
        </authorList>
    </citation>
    <scope>NUCLEOTIDE SEQUENCE [LARGE SCALE GENOMIC DNA]</scope>
    <source>
        <strain evidence="7 8">VU population</strain>
        <tissue evidence="7">Whole body</tissue>
    </source>
</reference>
<dbReference type="AlphaFoldDB" id="A0A226EPU9"/>
<dbReference type="FunFam" id="4.10.280.10:FF:000029">
    <property type="entry name" value="Achaete-scute family bHLH transcription factor 1"/>
    <property type="match status" value="1"/>
</dbReference>
<dbReference type="EMBL" id="LNIX01000002">
    <property type="protein sequence ID" value="OXA59177.1"/>
    <property type="molecule type" value="Genomic_DNA"/>
</dbReference>
<feature type="compositionally biased region" description="Low complexity" evidence="5">
    <location>
        <begin position="225"/>
        <end position="259"/>
    </location>
</feature>
<dbReference type="OrthoDB" id="5976910at2759"/>
<dbReference type="SUPFAM" id="SSF47459">
    <property type="entry name" value="HLH, helix-loop-helix DNA-binding domain"/>
    <property type="match status" value="1"/>
</dbReference>
<evidence type="ECO:0000256" key="3">
    <source>
        <dbReference type="ARBA" id="ARBA00023125"/>
    </source>
</evidence>
<comment type="caution">
    <text evidence="7">The sequence shown here is derived from an EMBL/GenBank/DDBJ whole genome shotgun (WGS) entry which is preliminary data.</text>
</comment>
<evidence type="ECO:0000313" key="7">
    <source>
        <dbReference type="EMBL" id="OXA59177.1"/>
    </source>
</evidence>
<dbReference type="SMART" id="SM00353">
    <property type="entry name" value="HLH"/>
    <property type="match status" value="1"/>
</dbReference>
<dbReference type="GO" id="GO:0046983">
    <property type="term" value="F:protein dimerization activity"/>
    <property type="evidence" value="ECO:0007669"/>
    <property type="project" value="InterPro"/>
</dbReference>
<feature type="compositionally biased region" description="Polar residues" evidence="5">
    <location>
        <begin position="206"/>
        <end position="224"/>
    </location>
</feature>
<name>A0A226EPU9_FOLCA</name>
<keyword evidence="8" id="KW-1185">Reference proteome</keyword>
<dbReference type="PANTHER" id="PTHR23349">
    <property type="entry name" value="BASIC HELIX-LOOP-HELIX TRANSCRIPTION FACTOR, TWIST"/>
    <property type="match status" value="1"/>
</dbReference>
<dbReference type="InterPro" id="IPR011598">
    <property type="entry name" value="bHLH_dom"/>
</dbReference>
<dbReference type="PROSITE" id="PS50888">
    <property type="entry name" value="BHLH"/>
    <property type="match status" value="1"/>
</dbReference>